<evidence type="ECO:0000313" key="10">
    <source>
        <dbReference type="EMBL" id="ODM92374.1"/>
    </source>
</evidence>
<dbReference type="InterPro" id="IPR036236">
    <property type="entry name" value="Znf_C2H2_sf"/>
</dbReference>
<gene>
    <name evidence="10" type="ORF">Ocin01_14311</name>
</gene>
<evidence type="ECO:0000313" key="11">
    <source>
        <dbReference type="Proteomes" id="UP000094527"/>
    </source>
</evidence>
<sequence>MEAVQIEHLAAAASAVRANGNGLSGEGDDGVASTMNGQLEIEIPTGERQGAIHTIQLQSPGGSSHIVEGLVVTTAGGGGGPGDEGETTLFHPTSAGTFILPTTSNHHHNHLAQTSTIVTSSSPSCEVITADSSDQHILSGLQVVRVTTGENGETIFLVPSSATTTDKHGDMQQVMVLQSAEEITEEVQQQEMMDETAVELNIPSPKPVLTTVKQEVNSSSVTANSEDPLRHHYQPTTTLVVVTGNNSGVGGVPVPTSQPQQQQMLSEHKPIIAAENGRSSGGGGVAANNATKTTLPTPNGSVDNRPKRKAALKATALRRELGIGVPPTSSSSSSPSKKQNTQKSPRSKSGTKIEVTHLTPPKSQTLSIVSTTSHAPQFTQNTQPQPPPPPIVISAPPPVTRVMLPGGTQIQGSPGSYFLLPEDVVSESDDDDTNTPVRKCIVCLRRRRFTEDIFDGNNATPNNAPTKQQLLQHMDVLIAHLNISAKGKPSDVGICPTCLDSLQRWHVFNCAIVKRHEAARATGAPFDDSLLNCEPFETRVYRNFRKIAKVKEVYLSATHSHLSRRHITEKDWDFFCDNLFRFNSVKSERARELEKYITCREKLSHIYCIKCQRLVKNGKKGFMKHMKTQHPHESILFPCDICGNQFPDKDMTASSEEYYPHWISHFYFNTSPQQWNAKSQVAPCSNEDRPWKCDHCDASFKMKGALVSHRDVVHFNLKNHVCNICGEAFKSASSLRGHVRRHEGRRDYKCEVCHKEYYTYSALKGHKVVHQTARDFICGICGKAFKKKKALEEHGTLHTGVKPHRCPICGREIRVKSNLYKHMKIHKKNAELGITSGRGRSNVNNSNTTVQVTSIASASSGTPTKTPTQIQQPKTENKMEFKVKQIKVEEQSMIQVKEEPHETSPIVQHHFHQQGASSSVNVNHPHPNNNSTSSPIQGATAVDVVLENELGTGDHRGPIVVSIVTDGLSGGASNILEMDPEQQAQLLSAVTSLATSQGQTVTVSAHPGVHPTTSATFLASPHPQQLQSVSATTTTTTSSQQDPILGVSNTQFYNTQQFFTSLDQLQN</sequence>
<dbReference type="PROSITE" id="PS50157">
    <property type="entry name" value="ZINC_FINGER_C2H2_2"/>
    <property type="match status" value="5"/>
</dbReference>
<comment type="caution">
    <text evidence="10">The sequence shown here is derived from an EMBL/GenBank/DDBJ whole genome shotgun (WGS) entry which is preliminary data.</text>
</comment>
<feature type="region of interest" description="Disordered" evidence="8">
    <location>
        <begin position="897"/>
        <end position="919"/>
    </location>
</feature>
<dbReference type="FunFam" id="3.30.160.60:FF:000145">
    <property type="entry name" value="Zinc finger protein 574"/>
    <property type="match status" value="1"/>
</dbReference>
<evidence type="ECO:0000256" key="7">
    <source>
        <dbReference type="PROSITE-ProRule" id="PRU00042"/>
    </source>
</evidence>
<dbReference type="Proteomes" id="UP000094527">
    <property type="component" value="Unassembled WGS sequence"/>
</dbReference>
<feature type="region of interest" description="Disordered" evidence="8">
    <location>
        <begin position="854"/>
        <end position="876"/>
    </location>
</feature>
<evidence type="ECO:0000256" key="2">
    <source>
        <dbReference type="ARBA" id="ARBA00022723"/>
    </source>
</evidence>
<evidence type="ECO:0000256" key="4">
    <source>
        <dbReference type="ARBA" id="ARBA00022771"/>
    </source>
</evidence>
<feature type="domain" description="C2H2-type" evidence="9">
    <location>
        <begin position="804"/>
        <end position="831"/>
    </location>
</feature>
<evidence type="ECO:0000259" key="9">
    <source>
        <dbReference type="PROSITE" id="PS50157"/>
    </source>
</evidence>
<keyword evidence="5" id="KW-0862">Zinc</keyword>
<dbReference type="Gene3D" id="3.30.160.60">
    <property type="entry name" value="Classic Zinc Finger"/>
    <property type="match status" value="5"/>
</dbReference>
<accession>A0A1D2MHR5</accession>
<dbReference type="OrthoDB" id="3565419at2759"/>
<feature type="compositionally biased region" description="Low complexity" evidence="8">
    <location>
        <begin position="326"/>
        <end position="344"/>
    </location>
</feature>
<dbReference type="AlphaFoldDB" id="A0A1D2MHR5"/>
<proteinExistence type="predicted"/>
<dbReference type="SUPFAM" id="SSF57667">
    <property type="entry name" value="beta-beta-alpha zinc fingers"/>
    <property type="match status" value="3"/>
</dbReference>
<organism evidence="10 11">
    <name type="scientific">Orchesella cincta</name>
    <name type="common">Springtail</name>
    <name type="synonym">Podura cincta</name>
    <dbReference type="NCBI Taxonomy" id="48709"/>
    <lineage>
        <taxon>Eukaryota</taxon>
        <taxon>Metazoa</taxon>
        <taxon>Ecdysozoa</taxon>
        <taxon>Arthropoda</taxon>
        <taxon>Hexapoda</taxon>
        <taxon>Collembola</taxon>
        <taxon>Entomobryomorpha</taxon>
        <taxon>Entomobryoidea</taxon>
        <taxon>Orchesellidae</taxon>
        <taxon>Orchesellinae</taxon>
        <taxon>Orchesella</taxon>
    </lineage>
</organism>
<evidence type="ECO:0000256" key="8">
    <source>
        <dbReference type="SAM" id="MobiDB-lite"/>
    </source>
</evidence>
<dbReference type="Pfam" id="PF13912">
    <property type="entry name" value="zf-C2H2_6"/>
    <property type="match status" value="1"/>
</dbReference>
<feature type="domain" description="C2H2-type" evidence="9">
    <location>
        <begin position="776"/>
        <end position="803"/>
    </location>
</feature>
<keyword evidence="6" id="KW-0539">Nucleus</keyword>
<dbReference type="FunFam" id="3.30.160.60:FF:000624">
    <property type="entry name" value="zinc finger protein 697"/>
    <property type="match status" value="1"/>
</dbReference>
<feature type="domain" description="C2H2-type" evidence="9">
    <location>
        <begin position="748"/>
        <end position="775"/>
    </location>
</feature>
<dbReference type="STRING" id="48709.A0A1D2MHR5"/>
<dbReference type="PANTHER" id="PTHR24381:SF393">
    <property type="entry name" value="CHROMATIN-LINKED ADAPTOR FOR MSL PROTEINS, ISOFORM B"/>
    <property type="match status" value="1"/>
</dbReference>
<keyword evidence="3" id="KW-0677">Repeat</keyword>
<evidence type="ECO:0000256" key="3">
    <source>
        <dbReference type="ARBA" id="ARBA00022737"/>
    </source>
</evidence>
<dbReference type="GO" id="GO:0000981">
    <property type="term" value="F:DNA-binding transcription factor activity, RNA polymerase II-specific"/>
    <property type="evidence" value="ECO:0007669"/>
    <property type="project" value="TreeGrafter"/>
</dbReference>
<feature type="region of interest" description="Disordered" evidence="8">
    <location>
        <begin position="274"/>
        <end position="366"/>
    </location>
</feature>
<keyword evidence="4 7" id="KW-0863">Zinc-finger</keyword>
<dbReference type="PANTHER" id="PTHR24381">
    <property type="entry name" value="ZINC FINGER PROTEIN"/>
    <property type="match status" value="1"/>
</dbReference>
<keyword evidence="11" id="KW-1185">Reference proteome</keyword>
<evidence type="ECO:0000256" key="1">
    <source>
        <dbReference type="ARBA" id="ARBA00004123"/>
    </source>
</evidence>
<dbReference type="GO" id="GO:0008270">
    <property type="term" value="F:zinc ion binding"/>
    <property type="evidence" value="ECO:0007669"/>
    <property type="project" value="UniProtKB-KW"/>
</dbReference>
<dbReference type="GO" id="GO:0000977">
    <property type="term" value="F:RNA polymerase II transcription regulatory region sequence-specific DNA binding"/>
    <property type="evidence" value="ECO:0007669"/>
    <property type="project" value="TreeGrafter"/>
</dbReference>
<name>A0A1D2MHR5_ORCCI</name>
<dbReference type="Pfam" id="PF00096">
    <property type="entry name" value="zf-C2H2"/>
    <property type="match status" value="3"/>
</dbReference>
<feature type="compositionally biased region" description="Low complexity" evidence="8">
    <location>
        <begin position="862"/>
        <end position="874"/>
    </location>
</feature>
<feature type="compositionally biased region" description="Polar residues" evidence="8">
    <location>
        <begin position="291"/>
        <end position="302"/>
    </location>
</feature>
<dbReference type="InterPro" id="IPR013087">
    <property type="entry name" value="Znf_C2H2_type"/>
</dbReference>
<keyword evidence="2" id="KW-0479">Metal-binding</keyword>
<evidence type="ECO:0000256" key="6">
    <source>
        <dbReference type="ARBA" id="ARBA00023242"/>
    </source>
</evidence>
<dbReference type="PROSITE" id="PS00028">
    <property type="entry name" value="ZINC_FINGER_C2H2_1"/>
    <property type="match status" value="5"/>
</dbReference>
<feature type="domain" description="C2H2-type" evidence="9">
    <location>
        <begin position="720"/>
        <end position="747"/>
    </location>
</feature>
<comment type="subcellular location">
    <subcellularLocation>
        <location evidence="1">Nucleus</location>
    </subcellularLocation>
</comment>
<dbReference type="GO" id="GO:0005634">
    <property type="term" value="C:nucleus"/>
    <property type="evidence" value="ECO:0007669"/>
    <property type="project" value="UniProtKB-SubCell"/>
</dbReference>
<evidence type="ECO:0000256" key="5">
    <source>
        <dbReference type="ARBA" id="ARBA00022833"/>
    </source>
</evidence>
<feature type="domain" description="C2H2-type" evidence="9">
    <location>
        <begin position="691"/>
        <end position="719"/>
    </location>
</feature>
<dbReference type="EMBL" id="LJIJ01001250">
    <property type="protein sequence ID" value="ODM92374.1"/>
    <property type="molecule type" value="Genomic_DNA"/>
</dbReference>
<protein>
    <submittedName>
        <fullName evidence="10">B-cell lymphoma 6 protein</fullName>
    </submittedName>
</protein>
<reference evidence="10 11" key="1">
    <citation type="journal article" date="2016" name="Genome Biol. Evol.">
        <title>Gene Family Evolution Reflects Adaptation to Soil Environmental Stressors in the Genome of the Collembolan Orchesella cincta.</title>
        <authorList>
            <person name="Faddeeva-Vakhrusheva A."/>
            <person name="Derks M.F."/>
            <person name="Anvar S.Y."/>
            <person name="Agamennone V."/>
            <person name="Suring W."/>
            <person name="Smit S."/>
            <person name="van Straalen N.M."/>
            <person name="Roelofs D."/>
        </authorList>
    </citation>
    <scope>NUCLEOTIDE SEQUENCE [LARGE SCALE GENOMIC DNA]</scope>
    <source>
        <tissue evidence="10">Mixed pool</tissue>
    </source>
</reference>
<dbReference type="SMART" id="SM00355">
    <property type="entry name" value="ZnF_C2H2"/>
    <property type="match status" value="7"/>
</dbReference>